<sequence>MVQAVDRHNQDHQARLDHQENQDHQAQMDPLVHLDQQVCPVAMEPTVLVHQDRALFFVKEVVPLPGDGLLRSTSRMFYGYFRELLLDCFLVDEIKDFQSLSSKYLKVLQKKGSVALYYP</sequence>
<keyword evidence="3" id="KW-1185">Reference proteome</keyword>
<evidence type="ECO:0000313" key="2">
    <source>
        <dbReference type="EMBL" id="VDN29886.1"/>
    </source>
</evidence>
<protein>
    <submittedName>
        <fullName evidence="2">Uncharacterized protein</fullName>
    </submittedName>
</protein>
<dbReference type="Proteomes" id="UP000271889">
    <property type="component" value="Unassembled WGS sequence"/>
</dbReference>
<proteinExistence type="predicted"/>
<evidence type="ECO:0000313" key="3">
    <source>
        <dbReference type="Proteomes" id="UP000271889"/>
    </source>
</evidence>
<accession>A0A3P7QGE3</accession>
<evidence type="ECO:0000256" key="1">
    <source>
        <dbReference type="SAM" id="MobiDB-lite"/>
    </source>
</evidence>
<feature type="compositionally biased region" description="Basic and acidic residues" evidence="1">
    <location>
        <begin position="1"/>
        <end position="23"/>
    </location>
</feature>
<dbReference type="AlphaFoldDB" id="A0A3P7QGE3"/>
<feature type="region of interest" description="Disordered" evidence="1">
    <location>
        <begin position="1"/>
        <end position="24"/>
    </location>
</feature>
<gene>
    <name evidence="2" type="ORF">CGOC_LOCUS11391</name>
</gene>
<dbReference type="EMBL" id="UYRV01116114">
    <property type="protein sequence ID" value="VDN29886.1"/>
    <property type="molecule type" value="Genomic_DNA"/>
</dbReference>
<organism evidence="2 3">
    <name type="scientific">Cylicostephanus goldi</name>
    <name type="common">Nematode worm</name>
    <dbReference type="NCBI Taxonomy" id="71465"/>
    <lineage>
        <taxon>Eukaryota</taxon>
        <taxon>Metazoa</taxon>
        <taxon>Ecdysozoa</taxon>
        <taxon>Nematoda</taxon>
        <taxon>Chromadorea</taxon>
        <taxon>Rhabditida</taxon>
        <taxon>Rhabditina</taxon>
        <taxon>Rhabditomorpha</taxon>
        <taxon>Strongyloidea</taxon>
        <taxon>Strongylidae</taxon>
        <taxon>Cylicostephanus</taxon>
    </lineage>
</organism>
<reference evidence="2 3" key="1">
    <citation type="submission" date="2018-11" db="EMBL/GenBank/DDBJ databases">
        <authorList>
            <consortium name="Pathogen Informatics"/>
        </authorList>
    </citation>
    <scope>NUCLEOTIDE SEQUENCE [LARGE SCALE GENOMIC DNA]</scope>
</reference>
<name>A0A3P7QGE3_CYLGO</name>